<dbReference type="GO" id="GO:0016787">
    <property type="term" value="F:hydrolase activity"/>
    <property type="evidence" value="ECO:0007669"/>
    <property type="project" value="UniProtKB-KW"/>
</dbReference>
<sequence length="209" mass="22367">MSDVLVPGGRDVRGTLEEPRTDESAGEGSSDAVVVACPPHPQQGGSRSDQRLVAVSEALLEAGIACLRFDYGRWDEGYGEREDVRNAIRWAGERYDRVGVFGYSFGATLALLAPADVDPSPDAVAVLAPTARLADDLDALEAMGSLESPLCVLYGERDTTVDWEPIVELAGERGDETTALAGDHFLLGKHDEIASEVGRFFERTLLGSS</sequence>
<accession>W0JIR4</accession>
<feature type="domain" description="Xaa-Pro dipeptidyl-peptidase-like" evidence="2">
    <location>
        <begin position="72"/>
        <end position="138"/>
    </location>
</feature>
<evidence type="ECO:0000313" key="3">
    <source>
        <dbReference type="EMBL" id="AHF98625.1"/>
    </source>
</evidence>
<organism evidence="3 4">
    <name type="scientific">Halostagnicola larsenii XH-48</name>
    <dbReference type="NCBI Taxonomy" id="797299"/>
    <lineage>
        <taxon>Archaea</taxon>
        <taxon>Methanobacteriati</taxon>
        <taxon>Methanobacteriota</taxon>
        <taxon>Stenosarchaea group</taxon>
        <taxon>Halobacteria</taxon>
        <taxon>Halobacteriales</taxon>
        <taxon>Natrialbaceae</taxon>
        <taxon>Halostagnicola</taxon>
    </lineage>
</organism>
<dbReference type="Gene3D" id="3.40.50.1820">
    <property type="entry name" value="alpha/beta hydrolase"/>
    <property type="match status" value="1"/>
</dbReference>
<dbReference type="RefSeq" id="WP_049951831.1">
    <property type="nucleotide sequence ID" value="NZ_CP007055.1"/>
</dbReference>
<reference evidence="3 4" key="1">
    <citation type="submission" date="2014-01" db="EMBL/GenBank/DDBJ databases">
        <authorList>
            <consortium name="DOE Joint Genome Institute"/>
            <person name="Anderson I."/>
            <person name="Huntemann M."/>
            <person name="Han J."/>
            <person name="Chen A."/>
            <person name="Kyrpides N."/>
            <person name="Mavromatis K."/>
            <person name="Markowitz V."/>
            <person name="Palaniappan K."/>
            <person name="Ivanova N."/>
            <person name="Schaumberg A."/>
            <person name="Pati A."/>
            <person name="Liolios K."/>
            <person name="Nordberg H.P."/>
            <person name="Cantor M.N."/>
            <person name="Hua S.X."/>
            <person name="Woyke T."/>
        </authorList>
    </citation>
    <scope>NUCLEOTIDE SEQUENCE [LARGE SCALE GENOMIC DNA]</scope>
    <source>
        <strain evidence="3 4">XH-48</strain>
    </source>
</reference>
<dbReference type="AlphaFoldDB" id="W0JIR4"/>
<dbReference type="PATRIC" id="fig|797299.3.peg.427"/>
<dbReference type="HOGENOM" id="CLU_089548_0_0_2"/>
<dbReference type="KEGG" id="hlr:HALLA_06935"/>
<dbReference type="EMBL" id="CP007055">
    <property type="protein sequence ID" value="AHF98625.1"/>
    <property type="molecule type" value="Genomic_DNA"/>
</dbReference>
<keyword evidence="4" id="KW-1185">Reference proteome</keyword>
<protein>
    <submittedName>
        <fullName evidence="3">Alpha/beta hydrolase</fullName>
    </submittedName>
</protein>
<proteinExistence type="predicted"/>
<name>W0JIR4_9EURY</name>
<dbReference type="eggNOG" id="arCOG01652">
    <property type="taxonomic scope" value="Archaea"/>
</dbReference>
<evidence type="ECO:0000256" key="1">
    <source>
        <dbReference type="SAM" id="MobiDB-lite"/>
    </source>
</evidence>
<keyword evidence="3" id="KW-0378">Hydrolase</keyword>
<dbReference type="SUPFAM" id="SSF53474">
    <property type="entry name" value="alpha/beta-Hydrolases"/>
    <property type="match status" value="1"/>
</dbReference>
<feature type="compositionally biased region" description="Basic and acidic residues" evidence="1">
    <location>
        <begin position="10"/>
        <end position="23"/>
    </location>
</feature>
<dbReference type="InterPro" id="IPR000383">
    <property type="entry name" value="Xaa-Pro-like_dom"/>
</dbReference>
<feature type="region of interest" description="Disordered" evidence="1">
    <location>
        <begin position="1"/>
        <end position="34"/>
    </location>
</feature>
<evidence type="ECO:0000259" key="2">
    <source>
        <dbReference type="Pfam" id="PF02129"/>
    </source>
</evidence>
<dbReference type="GeneID" id="25144224"/>
<dbReference type="Proteomes" id="UP000019024">
    <property type="component" value="Chromosome"/>
</dbReference>
<dbReference type="OrthoDB" id="50239at2157"/>
<gene>
    <name evidence="3" type="ORF">HALLA_06935</name>
</gene>
<dbReference type="Pfam" id="PF02129">
    <property type="entry name" value="Peptidase_S15"/>
    <property type="match status" value="1"/>
</dbReference>
<dbReference type="STRING" id="797299.HALLA_06935"/>
<evidence type="ECO:0000313" key="4">
    <source>
        <dbReference type="Proteomes" id="UP000019024"/>
    </source>
</evidence>
<dbReference type="InterPro" id="IPR029058">
    <property type="entry name" value="AB_hydrolase_fold"/>
</dbReference>